<dbReference type="GO" id="GO:0046081">
    <property type="term" value="P:dUTP catabolic process"/>
    <property type="evidence" value="ECO:0007669"/>
    <property type="project" value="TreeGrafter"/>
</dbReference>
<dbReference type="PANTHER" id="PTHR30522:SF0">
    <property type="entry name" value="NUCLEOSIDE TRIPHOSPHATE PYROPHOSPHOHYDROLASE"/>
    <property type="match status" value="1"/>
</dbReference>
<dbReference type="InterPro" id="IPR011551">
    <property type="entry name" value="NTP_PyrPHydrolase_MazG"/>
</dbReference>
<dbReference type="EMBL" id="CP064954">
    <property type="protein sequence ID" value="QPK79864.1"/>
    <property type="molecule type" value="Genomic_DNA"/>
</dbReference>
<dbReference type="GO" id="GO:0046061">
    <property type="term" value="P:dATP catabolic process"/>
    <property type="evidence" value="ECO:0007669"/>
    <property type="project" value="TreeGrafter"/>
</dbReference>
<dbReference type="Gene3D" id="1.10.287.1080">
    <property type="entry name" value="MazG-like"/>
    <property type="match status" value="1"/>
</dbReference>
<feature type="domain" description="NTP pyrophosphohydrolase MazG-like" evidence="1">
    <location>
        <begin position="105"/>
        <end position="179"/>
    </location>
</feature>
<dbReference type="SUPFAM" id="SSF101386">
    <property type="entry name" value="all-alpha NTP pyrophosphatases"/>
    <property type="match status" value="1"/>
</dbReference>
<dbReference type="GO" id="GO:0047429">
    <property type="term" value="F:nucleoside triphosphate diphosphatase activity"/>
    <property type="evidence" value="ECO:0007669"/>
    <property type="project" value="TreeGrafter"/>
</dbReference>
<dbReference type="RefSeq" id="WP_165007744.1">
    <property type="nucleotide sequence ID" value="NZ_CP064954.1"/>
</dbReference>
<proteinExistence type="predicted"/>
<dbReference type="CDD" id="cd11528">
    <property type="entry name" value="NTP-PPase_MazG_Nterm"/>
    <property type="match status" value="1"/>
</dbReference>
<evidence type="ECO:0000313" key="3">
    <source>
        <dbReference type="Proteomes" id="UP000594681"/>
    </source>
</evidence>
<evidence type="ECO:0000259" key="1">
    <source>
        <dbReference type="Pfam" id="PF03819"/>
    </source>
</evidence>
<protein>
    <submittedName>
        <fullName evidence="2">Nucleoside triphosphate hydrolase</fullName>
    </submittedName>
</protein>
<reference evidence="2 3" key="1">
    <citation type="submission" date="2020-11" db="EMBL/GenBank/DDBJ databases">
        <title>Corynebacterium sp. ZJ-599.</title>
        <authorList>
            <person name="Zhou J."/>
        </authorList>
    </citation>
    <scope>NUCLEOTIDE SEQUENCE [LARGE SCALE GENOMIC DNA]</scope>
    <source>
        <strain evidence="2 3">ZJ-599</strain>
    </source>
</reference>
<dbReference type="GO" id="GO:0046047">
    <property type="term" value="P:TTP catabolic process"/>
    <property type="evidence" value="ECO:0007669"/>
    <property type="project" value="TreeGrafter"/>
</dbReference>
<dbReference type="InterPro" id="IPR004518">
    <property type="entry name" value="MazG-like_dom"/>
</dbReference>
<dbReference type="KEGG" id="cliz:G7Y31_03985"/>
<dbReference type="Pfam" id="PF03819">
    <property type="entry name" value="MazG"/>
    <property type="match status" value="1"/>
</dbReference>
<dbReference type="InterPro" id="IPR048015">
    <property type="entry name" value="NTP-PPase_MazG-like_N"/>
</dbReference>
<dbReference type="PANTHER" id="PTHR30522">
    <property type="entry name" value="NUCLEOSIDE TRIPHOSPHATE PYROPHOSPHOHYDROLASE"/>
    <property type="match status" value="1"/>
</dbReference>
<gene>
    <name evidence="2" type="ORF">G7Y31_03985</name>
</gene>
<organism evidence="2 3">
    <name type="scientific">Corynebacterium lizhenjunii</name>
    <dbReference type="NCBI Taxonomy" id="2709394"/>
    <lineage>
        <taxon>Bacteria</taxon>
        <taxon>Bacillati</taxon>
        <taxon>Actinomycetota</taxon>
        <taxon>Actinomycetes</taxon>
        <taxon>Mycobacteriales</taxon>
        <taxon>Corynebacteriaceae</taxon>
        <taxon>Corynebacterium</taxon>
    </lineage>
</organism>
<evidence type="ECO:0000313" key="2">
    <source>
        <dbReference type="EMBL" id="QPK79864.1"/>
    </source>
</evidence>
<dbReference type="AlphaFoldDB" id="A0A7T0KHA0"/>
<sequence length="203" mass="22380">MTVVLLDPRWPTLIPLEAYSRVAHPISYSGEVPVAVRWNFGDLISAQCPRGIGTVLSTDANDAEVQRRQAAGEEVIEAPSRRDPVWQAQQTMQRARDIGEWEMSQTHATLLPYLEEEAGEFAQAVRLGADDAALCQELGDVLLQVLFHAEIASRRGAFDFAAVAQSFVDKMRARAPYLFDGSTAVVPTEVQESLWQAAKAGQR</sequence>
<name>A0A7T0KHA0_9CORY</name>
<dbReference type="GO" id="GO:0046052">
    <property type="term" value="P:UTP catabolic process"/>
    <property type="evidence" value="ECO:0007669"/>
    <property type="project" value="TreeGrafter"/>
</dbReference>
<keyword evidence="2" id="KW-0378">Hydrolase</keyword>
<keyword evidence="3" id="KW-1185">Reference proteome</keyword>
<dbReference type="GO" id="GO:0006203">
    <property type="term" value="P:dGTP catabolic process"/>
    <property type="evidence" value="ECO:0007669"/>
    <property type="project" value="TreeGrafter"/>
</dbReference>
<dbReference type="GO" id="GO:0046076">
    <property type="term" value="P:dTTP catabolic process"/>
    <property type="evidence" value="ECO:0007669"/>
    <property type="project" value="TreeGrafter"/>
</dbReference>
<dbReference type="Proteomes" id="UP000594681">
    <property type="component" value="Chromosome"/>
</dbReference>
<accession>A0A7T0KHA0</accession>